<dbReference type="Gene3D" id="3.40.50.150">
    <property type="entry name" value="Vaccinia Virus protein VP39"/>
    <property type="match status" value="1"/>
</dbReference>
<dbReference type="GO" id="GO:0032259">
    <property type="term" value="P:methylation"/>
    <property type="evidence" value="ECO:0007669"/>
    <property type="project" value="UniProtKB-KW"/>
</dbReference>
<dbReference type="RefSeq" id="WP_301136880.1">
    <property type="nucleotide sequence ID" value="NZ_JAUHTQ010000002.1"/>
</dbReference>
<comment type="caution">
    <text evidence="1">The sequence shown here is derived from an EMBL/GenBank/DDBJ whole genome shotgun (WGS) entry which is preliminary data.</text>
</comment>
<name>A0ABT8GMV1_9BACL</name>
<keyword evidence="2" id="KW-1185">Reference proteome</keyword>
<dbReference type="InterPro" id="IPR029063">
    <property type="entry name" value="SAM-dependent_MTases_sf"/>
</dbReference>
<reference evidence="1" key="1">
    <citation type="submission" date="2023-07" db="EMBL/GenBank/DDBJ databases">
        <title>Ureibacillus sp. isolated from freshwater well.</title>
        <authorList>
            <person name="Kirdat K."/>
            <person name="Bhatt A."/>
            <person name="Teware R."/>
            <person name="Bhavsar Y."/>
            <person name="Yadav A."/>
        </authorList>
    </citation>
    <scope>NUCLEOTIDE SEQUENCE</scope>
    <source>
        <strain evidence="1">BA0131</strain>
    </source>
</reference>
<dbReference type="PANTHER" id="PTHR36112">
    <property type="entry name" value="RIBOSOMAL RNA SMALL SUBUNIT METHYLTRANSFERASE J"/>
    <property type="match status" value="1"/>
</dbReference>
<dbReference type="SUPFAM" id="SSF53335">
    <property type="entry name" value="S-adenosyl-L-methionine-dependent methyltransferases"/>
    <property type="match status" value="1"/>
</dbReference>
<keyword evidence="1" id="KW-0808">Transferase</keyword>
<dbReference type="EC" id="2.1.1.-" evidence="1"/>
<dbReference type="GO" id="GO:0008168">
    <property type="term" value="F:methyltransferase activity"/>
    <property type="evidence" value="ECO:0007669"/>
    <property type="project" value="UniProtKB-KW"/>
</dbReference>
<gene>
    <name evidence="1" type="ORF">QYB95_04165</name>
</gene>
<accession>A0ABT8GMV1</accession>
<protein>
    <submittedName>
        <fullName evidence="1">Class I SAM-dependent methyltransferase</fullName>
        <ecNumber evidence="1">2.1.1.-</ecNumber>
    </submittedName>
</protein>
<dbReference type="PANTHER" id="PTHR36112:SF1">
    <property type="entry name" value="RIBOSOMAL RNA SMALL SUBUNIT METHYLTRANSFERASE J"/>
    <property type="match status" value="1"/>
</dbReference>
<sequence>MCAVTLVTTAGRPDEISMALAQKACDELNIRFEPRNKRSVAKLSQLFNANIIIAGKNRYEYYPKGAGAPFFFHPNSAAFRLKRVARGEQDPFLDACNLKVGDSFLDCTLGMGSDAMLAAYKVGDLGKVVGLEDDANVAFIIKNGMQAYDTSELPLTSCMRQIEVIQTEAVEFLRQQGENSFDVVYMDPMFEELIEESNNFETLRVAGSHLHLSKEWVDEAFRVAKKRVVLKAHFRSGLFEEFGFERAVRLTSKFHYGILEKTSER</sequence>
<dbReference type="Pfam" id="PF04445">
    <property type="entry name" value="SAM_MT"/>
    <property type="match status" value="1"/>
</dbReference>
<dbReference type="EMBL" id="JAUHTQ010000002">
    <property type="protein sequence ID" value="MDN4492726.1"/>
    <property type="molecule type" value="Genomic_DNA"/>
</dbReference>
<dbReference type="InterPro" id="IPR007536">
    <property type="entry name" value="16SrRNA_methylTrfase_J"/>
</dbReference>
<evidence type="ECO:0000313" key="2">
    <source>
        <dbReference type="Proteomes" id="UP001172743"/>
    </source>
</evidence>
<proteinExistence type="predicted"/>
<organism evidence="1 2">
    <name type="scientific">Ureibacillus aquaedulcis</name>
    <dbReference type="NCBI Taxonomy" id="3058421"/>
    <lineage>
        <taxon>Bacteria</taxon>
        <taxon>Bacillati</taxon>
        <taxon>Bacillota</taxon>
        <taxon>Bacilli</taxon>
        <taxon>Bacillales</taxon>
        <taxon>Caryophanaceae</taxon>
        <taxon>Ureibacillus</taxon>
    </lineage>
</organism>
<evidence type="ECO:0000313" key="1">
    <source>
        <dbReference type="EMBL" id="MDN4492726.1"/>
    </source>
</evidence>
<keyword evidence="1" id="KW-0489">Methyltransferase</keyword>
<dbReference type="Proteomes" id="UP001172743">
    <property type="component" value="Unassembled WGS sequence"/>
</dbReference>